<dbReference type="NCBIfam" id="TIGR02532">
    <property type="entry name" value="IV_pilin_GFxxxE"/>
    <property type="match status" value="1"/>
</dbReference>
<dbReference type="SUPFAM" id="SSF54523">
    <property type="entry name" value="Pili subunits"/>
    <property type="match status" value="1"/>
</dbReference>
<organism evidence="2 3">
    <name type="scientific">Stutzerimonas xanthomarina DSM 18231</name>
    <dbReference type="NCBI Taxonomy" id="1403346"/>
    <lineage>
        <taxon>Bacteria</taxon>
        <taxon>Pseudomonadati</taxon>
        <taxon>Pseudomonadota</taxon>
        <taxon>Gammaproteobacteria</taxon>
        <taxon>Pseudomonadales</taxon>
        <taxon>Pseudomonadaceae</taxon>
        <taxon>Stutzerimonas</taxon>
    </lineage>
</organism>
<dbReference type="Proteomes" id="UP000184000">
    <property type="component" value="Unassembled WGS sequence"/>
</dbReference>
<gene>
    <name evidence="2" type="ORF">SAMN02744645_1929</name>
</gene>
<dbReference type="GeneID" id="98637705"/>
<sequence>MKHQRGMTLVELVITIVIIGIAAAALFTAMASITAHSADPLLRQQSLAIAEAYLEEIELQAFTTQANAACSPVRACFNDVRDYAGLSEAPHDAVGTAIADLAAYNVAVSVNGPDAWSGVQALRIDVGVTDPAGATLQLSGYRTCYGETDASGASLCP</sequence>
<keyword evidence="1" id="KW-1133">Transmembrane helix</keyword>
<dbReference type="AlphaFoldDB" id="A0A1M5P244"/>
<dbReference type="InterPro" id="IPR045584">
    <property type="entry name" value="Pilin-like"/>
</dbReference>
<dbReference type="EMBL" id="FQXA01000003">
    <property type="protein sequence ID" value="SHG95852.1"/>
    <property type="molecule type" value="Genomic_DNA"/>
</dbReference>
<accession>A0A1M5P244</accession>
<dbReference type="Gene3D" id="3.30.700.10">
    <property type="entry name" value="Glycoprotein, Type 4 Pilin"/>
    <property type="match status" value="1"/>
</dbReference>
<evidence type="ECO:0000256" key="1">
    <source>
        <dbReference type="SAM" id="Phobius"/>
    </source>
</evidence>
<dbReference type="RefSeq" id="WP_073300619.1">
    <property type="nucleotide sequence ID" value="NZ_FQXA01000003.1"/>
</dbReference>
<dbReference type="PROSITE" id="PS00409">
    <property type="entry name" value="PROKAR_NTER_METHYL"/>
    <property type="match status" value="1"/>
</dbReference>
<name>A0A1M5P244_9GAMM</name>
<evidence type="ECO:0000313" key="3">
    <source>
        <dbReference type="Proteomes" id="UP000184000"/>
    </source>
</evidence>
<reference evidence="2 3" key="1">
    <citation type="submission" date="2016-11" db="EMBL/GenBank/DDBJ databases">
        <authorList>
            <person name="Jaros S."/>
            <person name="Januszkiewicz K."/>
            <person name="Wedrychowicz H."/>
        </authorList>
    </citation>
    <scope>NUCLEOTIDE SEQUENCE [LARGE SCALE GENOMIC DNA]</scope>
    <source>
        <strain evidence="2 3">DSM 18231</strain>
    </source>
</reference>
<evidence type="ECO:0000313" key="2">
    <source>
        <dbReference type="EMBL" id="SHG95852.1"/>
    </source>
</evidence>
<keyword evidence="1" id="KW-0812">Transmembrane</keyword>
<dbReference type="InterPro" id="IPR012902">
    <property type="entry name" value="N_methyl_site"/>
</dbReference>
<feature type="transmembrane region" description="Helical" evidence="1">
    <location>
        <begin position="12"/>
        <end position="33"/>
    </location>
</feature>
<dbReference type="Pfam" id="PF07963">
    <property type="entry name" value="N_methyl"/>
    <property type="match status" value="1"/>
</dbReference>
<protein>
    <submittedName>
        <fullName evidence="2">MSHA pilin protein MshD</fullName>
    </submittedName>
</protein>
<proteinExistence type="predicted"/>
<keyword evidence="1" id="KW-0472">Membrane</keyword>